<name>A0A7J6CUJ3_9TELE</name>
<gene>
    <name evidence="1" type="ORF">G5714_007832</name>
</gene>
<proteinExistence type="predicted"/>
<keyword evidence="2" id="KW-1185">Reference proteome</keyword>
<evidence type="ECO:0000313" key="1">
    <source>
        <dbReference type="EMBL" id="KAF4110801.1"/>
    </source>
</evidence>
<dbReference type="Proteomes" id="UP000579812">
    <property type="component" value="Unassembled WGS sequence"/>
</dbReference>
<organism evidence="1 2">
    <name type="scientific">Onychostoma macrolepis</name>
    <dbReference type="NCBI Taxonomy" id="369639"/>
    <lineage>
        <taxon>Eukaryota</taxon>
        <taxon>Metazoa</taxon>
        <taxon>Chordata</taxon>
        <taxon>Craniata</taxon>
        <taxon>Vertebrata</taxon>
        <taxon>Euteleostomi</taxon>
        <taxon>Actinopterygii</taxon>
        <taxon>Neopterygii</taxon>
        <taxon>Teleostei</taxon>
        <taxon>Ostariophysi</taxon>
        <taxon>Cypriniformes</taxon>
        <taxon>Cyprinidae</taxon>
        <taxon>Acrossocheilinae</taxon>
        <taxon>Onychostoma</taxon>
    </lineage>
</organism>
<reference evidence="1 2" key="1">
    <citation type="submission" date="2020-04" db="EMBL/GenBank/DDBJ databases">
        <title>Chromosome-level genome assembly of a cyprinid fish Onychostoma macrolepis by integration of Nanopore Sequencing, Bionano and Hi-C technology.</title>
        <authorList>
            <person name="Wang D."/>
        </authorList>
    </citation>
    <scope>NUCLEOTIDE SEQUENCE [LARGE SCALE GENOMIC DNA]</scope>
    <source>
        <strain evidence="1">SWU-2019</strain>
        <tissue evidence="1">Muscle</tissue>
    </source>
</reference>
<comment type="caution">
    <text evidence="1">The sequence shown here is derived from an EMBL/GenBank/DDBJ whole genome shotgun (WGS) entry which is preliminary data.</text>
</comment>
<sequence>MEIAVLAKPLVIWSPTDVVNVLHGCQNLNESYKRTGIGDQQHKSLSEPVLPKNATIWLMWQSSSWPSGEFIVSRSLRCELNSSSPHIHHLYFREDDVFRGLWWSSGLVGPLSRQLSAHPKPLSVGWRPCGQVEKNKRRWQLRDHGSTCQ</sequence>
<protein>
    <submittedName>
        <fullName evidence="1">Uncharacterized protein</fullName>
    </submittedName>
</protein>
<accession>A0A7J6CUJ3</accession>
<dbReference type="AlphaFoldDB" id="A0A7J6CUJ3"/>
<evidence type="ECO:0000313" key="2">
    <source>
        <dbReference type="Proteomes" id="UP000579812"/>
    </source>
</evidence>
<dbReference type="EMBL" id="JAAMOB010000007">
    <property type="protein sequence ID" value="KAF4110801.1"/>
    <property type="molecule type" value="Genomic_DNA"/>
</dbReference>